<comment type="domain">
    <text evidence="8">The N-terminal region contains the highly conserved SGGXDS motif, predicted to be a P-loop motif involved in ATP binding.</text>
</comment>
<dbReference type="AlphaFoldDB" id="A0A9D1MGS8"/>
<dbReference type="GO" id="GO:0005524">
    <property type="term" value="F:ATP binding"/>
    <property type="evidence" value="ECO:0007669"/>
    <property type="project" value="UniProtKB-UniRule"/>
</dbReference>
<dbReference type="PANTHER" id="PTHR43033">
    <property type="entry name" value="TRNA(ILE)-LYSIDINE SYNTHASE-RELATED"/>
    <property type="match status" value="1"/>
</dbReference>
<dbReference type="InterPro" id="IPR014729">
    <property type="entry name" value="Rossmann-like_a/b/a_fold"/>
</dbReference>
<organism evidence="11 12">
    <name type="scientific">Candidatus Stercoripulliclostridium merdigallinarum</name>
    <dbReference type="NCBI Taxonomy" id="2840951"/>
    <lineage>
        <taxon>Bacteria</taxon>
        <taxon>Bacillati</taxon>
        <taxon>Bacillota</taxon>
        <taxon>Clostridia</taxon>
        <taxon>Eubacteriales</taxon>
        <taxon>Candidatus Stercoripulliclostridium</taxon>
    </lineage>
</organism>
<protein>
    <recommendedName>
        <fullName evidence="8">tRNA(Ile)-lysidine synthase</fullName>
        <ecNumber evidence="8">6.3.4.19</ecNumber>
    </recommendedName>
    <alternativeName>
        <fullName evidence="8">tRNA(Ile)-2-lysyl-cytidine synthase</fullName>
    </alternativeName>
    <alternativeName>
        <fullName evidence="8">tRNA(Ile)-lysidine synthetase</fullName>
    </alternativeName>
</protein>
<dbReference type="GO" id="GO:0006400">
    <property type="term" value="P:tRNA modification"/>
    <property type="evidence" value="ECO:0007669"/>
    <property type="project" value="UniProtKB-UniRule"/>
</dbReference>
<reference evidence="11" key="1">
    <citation type="submission" date="2020-10" db="EMBL/GenBank/DDBJ databases">
        <authorList>
            <person name="Gilroy R."/>
        </authorList>
    </citation>
    <scope>NUCLEOTIDE SEQUENCE</scope>
    <source>
        <strain evidence="11">18911</strain>
    </source>
</reference>
<dbReference type="EMBL" id="DVNF01000038">
    <property type="protein sequence ID" value="HIU59981.1"/>
    <property type="molecule type" value="Genomic_DNA"/>
</dbReference>
<keyword evidence="6 8" id="KW-0067">ATP-binding</keyword>
<dbReference type="Pfam" id="PF01171">
    <property type="entry name" value="ATP_bind_3"/>
    <property type="match status" value="1"/>
</dbReference>
<evidence type="ECO:0000256" key="2">
    <source>
        <dbReference type="ARBA" id="ARBA00022490"/>
    </source>
</evidence>
<dbReference type="EC" id="6.3.4.19" evidence="8"/>
<dbReference type="PANTHER" id="PTHR43033:SF1">
    <property type="entry name" value="TRNA(ILE)-LYSIDINE SYNTHASE-RELATED"/>
    <property type="match status" value="1"/>
</dbReference>
<comment type="catalytic activity">
    <reaction evidence="7 8">
        <text>cytidine(34) in tRNA(Ile2) + L-lysine + ATP = lysidine(34) in tRNA(Ile2) + AMP + diphosphate + H(+)</text>
        <dbReference type="Rhea" id="RHEA:43744"/>
        <dbReference type="Rhea" id="RHEA-COMP:10625"/>
        <dbReference type="Rhea" id="RHEA-COMP:10670"/>
        <dbReference type="ChEBI" id="CHEBI:15378"/>
        <dbReference type="ChEBI" id="CHEBI:30616"/>
        <dbReference type="ChEBI" id="CHEBI:32551"/>
        <dbReference type="ChEBI" id="CHEBI:33019"/>
        <dbReference type="ChEBI" id="CHEBI:82748"/>
        <dbReference type="ChEBI" id="CHEBI:83665"/>
        <dbReference type="ChEBI" id="CHEBI:456215"/>
        <dbReference type="EC" id="6.3.4.19"/>
    </reaction>
</comment>
<dbReference type="CDD" id="cd01992">
    <property type="entry name" value="TilS_N"/>
    <property type="match status" value="1"/>
</dbReference>
<dbReference type="NCBIfam" id="TIGR02432">
    <property type="entry name" value="lysidine_TilS_N"/>
    <property type="match status" value="1"/>
</dbReference>
<dbReference type="HAMAP" id="MF_01161">
    <property type="entry name" value="tRNA_Ile_lys_synt"/>
    <property type="match status" value="1"/>
</dbReference>
<evidence type="ECO:0000256" key="3">
    <source>
        <dbReference type="ARBA" id="ARBA00022598"/>
    </source>
</evidence>
<dbReference type="Pfam" id="PF11734">
    <property type="entry name" value="TilS_C"/>
    <property type="match status" value="1"/>
</dbReference>
<comment type="caution">
    <text evidence="11">The sequence shown here is derived from an EMBL/GenBank/DDBJ whole genome shotgun (WGS) entry which is preliminary data.</text>
</comment>
<keyword evidence="2 8" id="KW-0963">Cytoplasm</keyword>
<keyword evidence="5 8" id="KW-0547">Nucleotide-binding</keyword>
<evidence type="ECO:0000256" key="8">
    <source>
        <dbReference type="HAMAP-Rule" id="MF_01161"/>
    </source>
</evidence>
<dbReference type="InterPro" id="IPR012094">
    <property type="entry name" value="tRNA_Ile_lys_synt"/>
</dbReference>
<evidence type="ECO:0000256" key="7">
    <source>
        <dbReference type="ARBA" id="ARBA00048539"/>
    </source>
</evidence>
<evidence type="ECO:0000256" key="1">
    <source>
        <dbReference type="ARBA" id="ARBA00004496"/>
    </source>
</evidence>
<proteinExistence type="inferred from homology"/>
<reference evidence="11" key="2">
    <citation type="journal article" date="2021" name="PeerJ">
        <title>Extensive microbial diversity within the chicken gut microbiome revealed by metagenomics and culture.</title>
        <authorList>
            <person name="Gilroy R."/>
            <person name="Ravi A."/>
            <person name="Getino M."/>
            <person name="Pursley I."/>
            <person name="Horton D.L."/>
            <person name="Alikhan N.F."/>
            <person name="Baker D."/>
            <person name="Gharbi K."/>
            <person name="Hall N."/>
            <person name="Watson M."/>
            <person name="Adriaenssens E.M."/>
            <person name="Foster-Nyarko E."/>
            <person name="Jarju S."/>
            <person name="Secka A."/>
            <person name="Antonio M."/>
            <person name="Oren A."/>
            <person name="Chaudhuri R.R."/>
            <person name="La Ragione R."/>
            <person name="Hildebrand F."/>
            <person name="Pallen M.J."/>
        </authorList>
    </citation>
    <scope>NUCLEOTIDE SEQUENCE</scope>
    <source>
        <strain evidence="11">18911</strain>
    </source>
</reference>
<dbReference type="SUPFAM" id="SSF56037">
    <property type="entry name" value="PheT/TilS domain"/>
    <property type="match status" value="1"/>
</dbReference>
<evidence type="ECO:0000313" key="11">
    <source>
        <dbReference type="EMBL" id="HIU59981.1"/>
    </source>
</evidence>
<dbReference type="GO" id="GO:0032267">
    <property type="term" value="F:tRNA(Ile)-lysidine synthase activity"/>
    <property type="evidence" value="ECO:0007669"/>
    <property type="project" value="UniProtKB-EC"/>
</dbReference>
<dbReference type="Proteomes" id="UP000824094">
    <property type="component" value="Unassembled WGS sequence"/>
</dbReference>
<feature type="domain" description="tRNA(Ile)-lysidine/2-thiocytidine synthase N-terminal" evidence="9">
    <location>
        <begin position="11"/>
        <end position="184"/>
    </location>
</feature>
<dbReference type="Gene3D" id="3.40.50.620">
    <property type="entry name" value="HUPs"/>
    <property type="match status" value="1"/>
</dbReference>
<dbReference type="SUPFAM" id="SSF52402">
    <property type="entry name" value="Adenine nucleotide alpha hydrolases-like"/>
    <property type="match status" value="1"/>
</dbReference>
<sequence length="421" mass="46571">MDVTSLKGKKIAAAVSGGVDSMVMLDMLLKQGISPAVINFEHGIRGEESTSDSAFVADRAKELGLDCRVIALDAPGYAARNGKGIEEAARELRYREFDRILAAGEADLIALAHHADDNAETVLMRIIRGTGIKGLCGITDRPGYIHPLIDMTRSEIEEYALKNGIEYRTDSTNADDAYTRNFIRLRLIPAIKERFPGFERRVARLSEAAKEVEDLTDSLKTAPVQVKGGLLLPNEAFLQHIAVVKKSIGDAVKQLGITRDMEAANFRDVIKLYDGEVGKKLSLPFGIEARREWEGVSFMRPILEKALEMPFEIAGKYDFFGTVYEFSAIKGIEKGCFDAAKIPCGAVVRLPKKGDRFRRYKGKDKALGDYYTDVKYPTRLREMTPVLAAGDRVLLIMGGEVSDELKVDQNSEHIYVCKVGV</sequence>
<name>A0A9D1MGS8_9FIRM</name>
<comment type="subcellular location">
    <subcellularLocation>
        <location evidence="1 8">Cytoplasm</location>
    </subcellularLocation>
</comment>
<feature type="binding site" evidence="8">
    <location>
        <begin position="16"/>
        <end position="21"/>
    </location>
    <ligand>
        <name>ATP</name>
        <dbReference type="ChEBI" id="CHEBI:30616"/>
    </ligand>
</feature>
<evidence type="ECO:0000256" key="4">
    <source>
        <dbReference type="ARBA" id="ARBA00022694"/>
    </source>
</evidence>
<dbReference type="GO" id="GO:0005737">
    <property type="term" value="C:cytoplasm"/>
    <property type="evidence" value="ECO:0007669"/>
    <property type="project" value="UniProtKB-SubCell"/>
</dbReference>
<evidence type="ECO:0000256" key="6">
    <source>
        <dbReference type="ARBA" id="ARBA00022840"/>
    </source>
</evidence>
<comment type="similarity">
    <text evidence="8">Belongs to the tRNA(Ile)-lysidine synthase family.</text>
</comment>
<keyword evidence="3 8" id="KW-0436">Ligase</keyword>
<dbReference type="InterPro" id="IPR011063">
    <property type="entry name" value="TilS/TtcA_N"/>
</dbReference>
<comment type="function">
    <text evidence="8">Ligates lysine onto the cytidine present at position 34 of the AUA codon-specific tRNA(Ile) that contains the anticodon CAU, in an ATP-dependent manner. Cytidine is converted to lysidine, thus changing the amino acid specificity of the tRNA from methionine to isoleucine.</text>
</comment>
<dbReference type="InterPro" id="IPR012796">
    <property type="entry name" value="Lysidine-tRNA-synth_C"/>
</dbReference>
<evidence type="ECO:0000259" key="10">
    <source>
        <dbReference type="Pfam" id="PF11734"/>
    </source>
</evidence>
<keyword evidence="4 8" id="KW-0819">tRNA processing</keyword>
<gene>
    <name evidence="8 11" type="primary">tilS</name>
    <name evidence="11" type="ORF">IAB05_01165</name>
</gene>
<dbReference type="InterPro" id="IPR012795">
    <property type="entry name" value="tRNA_Ile_lys_synt_N"/>
</dbReference>
<accession>A0A9D1MGS8</accession>
<evidence type="ECO:0000313" key="12">
    <source>
        <dbReference type="Proteomes" id="UP000824094"/>
    </source>
</evidence>
<feature type="domain" description="Lysidine-tRNA(Ile) synthetase C-terminal" evidence="10">
    <location>
        <begin position="348"/>
        <end position="415"/>
    </location>
</feature>
<evidence type="ECO:0000256" key="5">
    <source>
        <dbReference type="ARBA" id="ARBA00022741"/>
    </source>
</evidence>
<evidence type="ECO:0000259" key="9">
    <source>
        <dbReference type="Pfam" id="PF01171"/>
    </source>
</evidence>